<feature type="compositionally biased region" description="Polar residues" evidence="2">
    <location>
        <begin position="36"/>
        <end position="53"/>
    </location>
</feature>
<evidence type="ECO:0000313" key="4">
    <source>
        <dbReference type="EMBL" id="PMD20409.1"/>
    </source>
</evidence>
<dbReference type="AlphaFoldDB" id="A0A2J6Q2B0"/>
<organism evidence="4 5">
    <name type="scientific">Hyaloscypha hepaticicola</name>
    <dbReference type="NCBI Taxonomy" id="2082293"/>
    <lineage>
        <taxon>Eukaryota</taxon>
        <taxon>Fungi</taxon>
        <taxon>Dikarya</taxon>
        <taxon>Ascomycota</taxon>
        <taxon>Pezizomycotina</taxon>
        <taxon>Leotiomycetes</taxon>
        <taxon>Helotiales</taxon>
        <taxon>Hyaloscyphaceae</taxon>
        <taxon>Hyaloscypha</taxon>
    </lineage>
</organism>
<gene>
    <name evidence="4" type="ORF">NA56DRAFT_180764</name>
</gene>
<dbReference type="Proteomes" id="UP000235672">
    <property type="component" value="Unassembled WGS sequence"/>
</dbReference>
<dbReference type="Pfam" id="PF07938">
    <property type="entry name" value="Fungal_lectin"/>
    <property type="match status" value="1"/>
</dbReference>
<comment type="similarity">
    <text evidence="1">Belongs to the fungal fucose-specific lectin family.</text>
</comment>
<evidence type="ECO:0000256" key="1">
    <source>
        <dbReference type="ARBA" id="ARBA00009042"/>
    </source>
</evidence>
<keyword evidence="5" id="KW-1185">Reference proteome</keyword>
<keyword evidence="3" id="KW-0732">Signal</keyword>
<feature type="signal peptide" evidence="3">
    <location>
        <begin position="1"/>
        <end position="19"/>
    </location>
</feature>
<sequence>MSKTLFLIVLIAAAVVVVAIVAGAVGGAVSSRKSSKNATSDTSIASCTGSQCPSTATSGSQTGTSVTGASPTGTSPSVPSTSSITPLDTTASIGALAASTTEDSVNGVYVHIYYQQGSNIAYRSYPGEGSFSAAQALPLTVQPKAGTSLAACEFYDATMNYMQLFYQDSSNNIICANFTSSLSTTKLKLINSVQIAAGTTADASSSLAAVYLEASSGWRAFYQATNGTILELVGTFKGWRAGAVLSTADAIAGSPLALSMLTAPKMNIFYVDSSTSSIYSISYNDGWQTPSALTSTAITKWNGSNTSLAAVQESEPLYMRTYYVGTDSEIHEFNSNPGGPFSKKSDQSPEWEVLDTQGPGALAGIGWLDQVRLYYVSQGKLVQSSLNNVTWASTTDF</sequence>
<feature type="compositionally biased region" description="Low complexity" evidence="2">
    <location>
        <begin position="54"/>
        <end position="85"/>
    </location>
</feature>
<evidence type="ECO:0000256" key="2">
    <source>
        <dbReference type="SAM" id="MobiDB-lite"/>
    </source>
</evidence>
<feature type="chain" id="PRO_5014433184" evidence="3">
    <location>
        <begin position="20"/>
        <end position="397"/>
    </location>
</feature>
<dbReference type="OrthoDB" id="4696326at2759"/>
<proteinExistence type="inferred from homology"/>
<dbReference type="InterPro" id="IPR012475">
    <property type="entry name" value="Fungal_lectin"/>
</dbReference>
<dbReference type="EMBL" id="KZ613485">
    <property type="protein sequence ID" value="PMD20409.1"/>
    <property type="molecule type" value="Genomic_DNA"/>
</dbReference>
<accession>A0A2J6Q2B0</accession>
<dbReference type="SUPFAM" id="SSF89372">
    <property type="entry name" value="Fucose-specific lectin"/>
    <property type="match status" value="1"/>
</dbReference>
<dbReference type="Gene3D" id="2.120.10.70">
    <property type="entry name" value="Fucose-specific lectin"/>
    <property type="match status" value="2"/>
</dbReference>
<name>A0A2J6Q2B0_9HELO</name>
<protein>
    <submittedName>
        <fullName evidence="4">Uncharacterized protein</fullName>
    </submittedName>
</protein>
<feature type="region of interest" description="Disordered" evidence="2">
    <location>
        <begin position="31"/>
        <end position="85"/>
    </location>
</feature>
<evidence type="ECO:0000313" key="5">
    <source>
        <dbReference type="Proteomes" id="UP000235672"/>
    </source>
</evidence>
<evidence type="ECO:0000256" key="3">
    <source>
        <dbReference type="SAM" id="SignalP"/>
    </source>
</evidence>
<reference evidence="4 5" key="1">
    <citation type="submission" date="2016-05" db="EMBL/GenBank/DDBJ databases">
        <title>A degradative enzymes factory behind the ericoid mycorrhizal symbiosis.</title>
        <authorList>
            <consortium name="DOE Joint Genome Institute"/>
            <person name="Martino E."/>
            <person name="Morin E."/>
            <person name="Grelet G."/>
            <person name="Kuo A."/>
            <person name="Kohler A."/>
            <person name="Daghino S."/>
            <person name="Barry K."/>
            <person name="Choi C."/>
            <person name="Cichocki N."/>
            <person name="Clum A."/>
            <person name="Copeland A."/>
            <person name="Hainaut M."/>
            <person name="Haridas S."/>
            <person name="Labutti K."/>
            <person name="Lindquist E."/>
            <person name="Lipzen A."/>
            <person name="Khouja H.-R."/>
            <person name="Murat C."/>
            <person name="Ohm R."/>
            <person name="Olson A."/>
            <person name="Spatafora J."/>
            <person name="Veneault-Fourrey C."/>
            <person name="Henrissat B."/>
            <person name="Grigoriev I."/>
            <person name="Martin F."/>
            <person name="Perotto S."/>
        </authorList>
    </citation>
    <scope>NUCLEOTIDE SEQUENCE [LARGE SCALE GENOMIC DNA]</scope>
    <source>
        <strain evidence="4 5">UAMH 7357</strain>
    </source>
</reference>